<accession>X0GSJ4</accession>
<dbReference type="AlphaFoldDB" id="X0GSJ4"/>
<feature type="region of interest" description="Disordered" evidence="1">
    <location>
        <begin position="26"/>
        <end position="46"/>
    </location>
</feature>
<dbReference type="Proteomes" id="UP000030676">
    <property type="component" value="Unassembled WGS sequence"/>
</dbReference>
<proteinExistence type="predicted"/>
<evidence type="ECO:0000256" key="1">
    <source>
        <dbReference type="SAM" id="MobiDB-lite"/>
    </source>
</evidence>
<sequence>MSTEILAGMTDRAWTLLGRMRLTIPALPGLSRPQPNPSGKGMPSAF</sequence>
<organism evidence="2">
    <name type="scientific">Fusarium oxysporum f. sp. conglutinans race 2 54008</name>
    <dbReference type="NCBI Taxonomy" id="1089457"/>
    <lineage>
        <taxon>Eukaryota</taxon>
        <taxon>Fungi</taxon>
        <taxon>Dikarya</taxon>
        <taxon>Ascomycota</taxon>
        <taxon>Pezizomycotina</taxon>
        <taxon>Sordariomycetes</taxon>
        <taxon>Hypocreomycetidae</taxon>
        <taxon>Hypocreales</taxon>
        <taxon>Nectriaceae</taxon>
        <taxon>Fusarium</taxon>
        <taxon>Fusarium oxysporum species complex</taxon>
    </lineage>
</organism>
<evidence type="ECO:0000313" key="2">
    <source>
        <dbReference type="EMBL" id="EXL66607.1"/>
    </source>
</evidence>
<reference evidence="2" key="1">
    <citation type="submission" date="2011-11" db="EMBL/GenBank/DDBJ databases">
        <title>The Genome Sequence of Fusarium oxysporum PHW808.</title>
        <authorList>
            <consortium name="The Broad Institute Genome Sequencing Platform"/>
            <person name="Ma L.-J."/>
            <person name="Gale L.R."/>
            <person name="Schwartz D.C."/>
            <person name="Zhou S."/>
            <person name="Corby-Kistler H."/>
            <person name="Young S.K."/>
            <person name="Zeng Q."/>
            <person name="Gargeya S."/>
            <person name="Fitzgerald M."/>
            <person name="Haas B."/>
            <person name="Abouelleil A."/>
            <person name="Alvarado L."/>
            <person name="Arachchi H.M."/>
            <person name="Berlin A."/>
            <person name="Brown A."/>
            <person name="Chapman S.B."/>
            <person name="Chen Z."/>
            <person name="Dunbar C."/>
            <person name="Freedman E."/>
            <person name="Gearin G."/>
            <person name="Goldberg J."/>
            <person name="Griggs A."/>
            <person name="Gujja S."/>
            <person name="Heiman D."/>
            <person name="Howarth C."/>
            <person name="Larson L."/>
            <person name="Lui A."/>
            <person name="MacDonald P.J.P."/>
            <person name="Montmayeur A."/>
            <person name="Murphy C."/>
            <person name="Neiman D."/>
            <person name="Pearson M."/>
            <person name="Priest M."/>
            <person name="Roberts A."/>
            <person name="Saif S."/>
            <person name="Shea T."/>
            <person name="Shenoy N."/>
            <person name="Sisk P."/>
            <person name="Stolte C."/>
            <person name="Sykes S."/>
            <person name="Wortman J."/>
            <person name="Nusbaum C."/>
            <person name="Birren B."/>
        </authorList>
    </citation>
    <scope>NUCLEOTIDE SEQUENCE [LARGE SCALE GENOMIC DNA]</scope>
    <source>
        <strain evidence="2">54008</strain>
    </source>
</reference>
<dbReference type="EMBL" id="JH659027">
    <property type="protein sequence ID" value="EXL66607.1"/>
    <property type="molecule type" value="Genomic_DNA"/>
</dbReference>
<reference evidence="2" key="2">
    <citation type="submission" date="2012-05" db="EMBL/GenBank/DDBJ databases">
        <title>The Genome Annotation of Fusarium oxysporum PHW808.</title>
        <authorList>
            <consortium name="The Broad Institute Genomics Platform"/>
            <person name="Ma L.-J."/>
            <person name="Corby-Kistler H."/>
            <person name="Broz K."/>
            <person name="Gale L.R."/>
            <person name="Jonkers W."/>
            <person name="O'Donnell K."/>
            <person name="Ploetz R."/>
            <person name="Steinberg C."/>
            <person name="Schwartz D.C."/>
            <person name="VanEtten H."/>
            <person name="Zhou S."/>
            <person name="Young S.K."/>
            <person name="Zeng Q."/>
            <person name="Gargeya S."/>
            <person name="Fitzgerald M."/>
            <person name="Abouelleil A."/>
            <person name="Alvarado L."/>
            <person name="Chapman S.B."/>
            <person name="Gainer-Dewar J."/>
            <person name="Goldberg J."/>
            <person name="Griggs A."/>
            <person name="Gujja S."/>
            <person name="Hansen M."/>
            <person name="Howarth C."/>
            <person name="Imamovic A."/>
            <person name="Ireland A."/>
            <person name="Larimer J."/>
            <person name="McCowan C."/>
            <person name="Murphy C."/>
            <person name="Pearson M."/>
            <person name="Poon T.W."/>
            <person name="Priest M."/>
            <person name="Roberts A."/>
            <person name="Saif S."/>
            <person name="Shea T."/>
            <person name="Sykes S."/>
            <person name="Wortman J."/>
            <person name="Nusbaum C."/>
            <person name="Birren B."/>
        </authorList>
    </citation>
    <scope>NUCLEOTIDE SEQUENCE</scope>
    <source>
        <strain evidence="2">54008</strain>
    </source>
</reference>
<protein>
    <submittedName>
        <fullName evidence="2">Uncharacterized protein</fullName>
    </submittedName>
</protein>
<name>X0GSJ4_FUSOX</name>
<gene>
    <name evidence="2" type="ORF">FOPG_17234</name>
</gene>
<dbReference type="HOGENOM" id="CLU_3191400_0_0_1"/>